<feature type="compositionally biased region" description="Polar residues" evidence="7">
    <location>
        <begin position="180"/>
        <end position="190"/>
    </location>
</feature>
<dbReference type="STRING" id="102285.A0A0R3TXB0"/>
<feature type="region of interest" description="Disordered" evidence="7">
    <location>
        <begin position="79"/>
        <end position="98"/>
    </location>
</feature>
<evidence type="ECO:0000256" key="2">
    <source>
        <dbReference type="ARBA" id="ARBA00008774"/>
    </source>
</evidence>
<comment type="subcellular location">
    <subcellularLocation>
        <location evidence="1">Nucleus</location>
    </subcellularLocation>
</comment>
<dbReference type="SMART" id="SM00398">
    <property type="entry name" value="HMG"/>
    <property type="match status" value="2"/>
</dbReference>
<dbReference type="FunFam" id="1.10.30.10:FF:000006">
    <property type="entry name" value="High mobility group protein B1"/>
    <property type="match status" value="1"/>
</dbReference>
<evidence type="ECO:0000256" key="4">
    <source>
        <dbReference type="ARBA" id="ARBA00023125"/>
    </source>
</evidence>
<evidence type="ECO:0000259" key="8">
    <source>
        <dbReference type="PROSITE" id="PS50118"/>
    </source>
</evidence>
<dbReference type="FunFam" id="1.10.30.10:FF:000016">
    <property type="entry name" value="FACT complex subunit SSRP1"/>
    <property type="match status" value="1"/>
</dbReference>
<comment type="similarity">
    <text evidence="2">Belongs to the HMGB family.</text>
</comment>
<dbReference type="GO" id="GO:0003677">
    <property type="term" value="F:DNA binding"/>
    <property type="evidence" value="ECO:0007669"/>
    <property type="project" value="UniProtKB-UniRule"/>
</dbReference>
<dbReference type="GO" id="GO:0005634">
    <property type="term" value="C:nucleus"/>
    <property type="evidence" value="ECO:0007669"/>
    <property type="project" value="UniProtKB-SubCell"/>
</dbReference>
<dbReference type="InterPro" id="IPR050342">
    <property type="entry name" value="HMGB"/>
</dbReference>
<dbReference type="InterPro" id="IPR009071">
    <property type="entry name" value="HMG_box_dom"/>
</dbReference>
<dbReference type="PANTHER" id="PTHR48112:SF32">
    <property type="entry name" value="HIGH MOBILITY GROUP PROTEIN B3"/>
    <property type="match status" value="1"/>
</dbReference>
<evidence type="ECO:0000313" key="9">
    <source>
        <dbReference type="EMBL" id="VDO13238.1"/>
    </source>
</evidence>
<dbReference type="PANTHER" id="PTHR48112">
    <property type="entry name" value="HIGH MOBILITY GROUP PROTEIN DSP1"/>
    <property type="match status" value="1"/>
</dbReference>
<feature type="region of interest" description="Disordered" evidence="7">
    <location>
        <begin position="159"/>
        <end position="214"/>
    </location>
</feature>
<dbReference type="CDD" id="cd21978">
    <property type="entry name" value="HMG-box_HMGB_rpt1"/>
    <property type="match status" value="1"/>
</dbReference>
<keyword evidence="4 6" id="KW-0238">DNA-binding</keyword>
<dbReference type="PROSITE" id="PS50118">
    <property type="entry name" value="HMG_BOX_2"/>
    <property type="match status" value="2"/>
</dbReference>
<organism evidence="11">
    <name type="scientific">Rodentolepis nana</name>
    <name type="common">Dwarf tapeworm</name>
    <name type="synonym">Hymenolepis nana</name>
    <dbReference type="NCBI Taxonomy" id="102285"/>
    <lineage>
        <taxon>Eukaryota</taxon>
        <taxon>Metazoa</taxon>
        <taxon>Spiralia</taxon>
        <taxon>Lophotrochozoa</taxon>
        <taxon>Platyhelminthes</taxon>
        <taxon>Cestoda</taxon>
        <taxon>Eucestoda</taxon>
        <taxon>Cyclophyllidea</taxon>
        <taxon>Hymenolepididae</taxon>
        <taxon>Rodentolepis</taxon>
    </lineage>
</organism>
<dbReference type="SUPFAM" id="SSF47095">
    <property type="entry name" value="HMG-box"/>
    <property type="match status" value="2"/>
</dbReference>
<protein>
    <submittedName>
        <fullName evidence="11">High mobility group protein</fullName>
    </submittedName>
</protein>
<dbReference type="WBParaSite" id="HNAJ_0001249801-mRNA-1">
    <property type="protein sequence ID" value="HNAJ_0001249801-mRNA-1"/>
    <property type="gene ID" value="HNAJ_0001249801"/>
</dbReference>
<keyword evidence="3" id="KW-0677">Repeat</keyword>
<feature type="domain" description="HMG box" evidence="8">
    <location>
        <begin position="11"/>
        <end position="81"/>
    </location>
</feature>
<dbReference type="EMBL" id="UZAE01014356">
    <property type="protein sequence ID" value="VDO13238.1"/>
    <property type="molecule type" value="Genomic_DNA"/>
</dbReference>
<evidence type="ECO:0000313" key="11">
    <source>
        <dbReference type="WBParaSite" id="HNAJ_0001249801-mRNA-1"/>
    </source>
</evidence>
<dbReference type="Pfam" id="PF09011">
    <property type="entry name" value="HMG_box_2"/>
    <property type="match status" value="1"/>
</dbReference>
<evidence type="ECO:0000256" key="3">
    <source>
        <dbReference type="ARBA" id="ARBA00022737"/>
    </source>
</evidence>
<accession>A0A0R3TXB0</accession>
<feature type="DNA-binding region" description="HMG box" evidence="6">
    <location>
        <begin position="11"/>
        <end position="81"/>
    </location>
</feature>
<feature type="domain" description="HMG box" evidence="8">
    <location>
        <begin position="101"/>
        <end position="167"/>
    </location>
</feature>
<keyword evidence="10" id="KW-1185">Reference proteome</keyword>
<reference evidence="11" key="1">
    <citation type="submission" date="2017-02" db="UniProtKB">
        <authorList>
            <consortium name="WormBaseParasite"/>
        </authorList>
    </citation>
    <scope>IDENTIFICATION</scope>
</reference>
<evidence type="ECO:0000256" key="6">
    <source>
        <dbReference type="PROSITE-ProRule" id="PRU00267"/>
    </source>
</evidence>
<name>A0A0R3TXB0_RODNA</name>
<evidence type="ECO:0000256" key="7">
    <source>
        <dbReference type="SAM" id="MobiDB-lite"/>
    </source>
</evidence>
<evidence type="ECO:0000256" key="5">
    <source>
        <dbReference type="ARBA" id="ARBA00023242"/>
    </source>
</evidence>
<proteinExistence type="inferred from homology"/>
<keyword evidence="5 6" id="KW-0539">Nucleus</keyword>
<feature type="DNA-binding region" description="HMG box" evidence="6">
    <location>
        <begin position="101"/>
        <end position="167"/>
    </location>
</feature>
<dbReference type="Gene3D" id="1.10.30.10">
    <property type="entry name" value="High mobility group box domain"/>
    <property type="match status" value="2"/>
</dbReference>
<reference evidence="9 10" key="2">
    <citation type="submission" date="2018-11" db="EMBL/GenBank/DDBJ databases">
        <authorList>
            <consortium name="Pathogen Informatics"/>
        </authorList>
    </citation>
    <scope>NUCLEOTIDE SEQUENCE [LARGE SCALE GENOMIC DNA]</scope>
</reference>
<dbReference type="InterPro" id="IPR036910">
    <property type="entry name" value="HMG_box_dom_sf"/>
</dbReference>
<dbReference type="AlphaFoldDB" id="A0A0R3TXB0"/>
<feature type="compositionally biased region" description="Acidic residues" evidence="7">
    <location>
        <begin position="199"/>
        <end position="214"/>
    </location>
</feature>
<sequence length="214" mass="25129">MSRVVKDKNKPKGPMSAYACFVQVIREEHKKKHPGEHIVFSDFSRKCAERWKIMTPKEKKRFEDMAALDKDRYNREMNDYVPPEGVKKGKKRKAARDPTLPKRALSAFFFFCDDFRQEVRDEHPEWKVGDISKELGRRWEECTDKSKYDLLAQQDKQRYEEDMNKYRQGLYVPPKKQAKPDNSTVSNPETGSGDAVAENGDEEEEEVVEEDEDE</sequence>
<evidence type="ECO:0000313" key="10">
    <source>
        <dbReference type="Proteomes" id="UP000278807"/>
    </source>
</evidence>
<evidence type="ECO:0000256" key="1">
    <source>
        <dbReference type="ARBA" id="ARBA00004123"/>
    </source>
</evidence>
<dbReference type="Pfam" id="PF00505">
    <property type="entry name" value="HMG_box"/>
    <property type="match status" value="1"/>
</dbReference>
<gene>
    <name evidence="9" type="ORF">HNAJ_LOCUS12483</name>
</gene>
<dbReference type="Proteomes" id="UP000278807">
    <property type="component" value="Unassembled WGS sequence"/>
</dbReference>
<dbReference type="OrthoDB" id="1919336at2759"/>
<dbReference type="PRINTS" id="PR00886">
    <property type="entry name" value="HIGHMOBLTY12"/>
</dbReference>